<evidence type="ECO:0000313" key="2">
    <source>
        <dbReference type="Proteomes" id="UP000026962"/>
    </source>
</evidence>
<sequence>MRGTPRATAKLIKEAPESLFQFFLDRCSQLQATGTIGLPDFCNAQRLMRLIEASVIMAAAADVGSGSPSISVPMEAEVSMQSLKNKMVHTISVMSNQNGESNN</sequence>
<dbReference type="EnsemblPlants" id="OPUNC01G43950.3">
    <property type="protein sequence ID" value="OPUNC01G43950.3"/>
    <property type="gene ID" value="OPUNC01G43950"/>
</dbReference>
<accession>A0A0E0JU16</accession>
<proteinExistence type="predicted"/>
<evidence type="ECO:0000313" key="1">
    <source>
        <dbReference type="EnsemblPlants" id="OPUNC01G43950.3"/>
    </source>
</evidence>
<name>A0A0E0JU16_ORYPU</name>
<dbReference type="HOGENOM" id="CLU_2268144_0_0_1"/>
<protein>
    <submittedName>
        <fullName evidence="1">Uncharacterized protein</fullName>
    </submittedName>
</protein>
<dbReference type="Gramene" id="OPUNC01G43950.3">
    <property type="protein sequence ID" value="OPUNC01G43950.3"/>
    <property type="gene ID" value="OPUNC01G43950"/>
</dbReference>
<keyword evidence="2" id="KW-1185">Reference proteome</keyword>
<dbReference type="Proteomes" id="UP000026962">
    <property type="component" value="Chromosome 1"/>
</dbReference>
<dbReference type="AlphaFoldDB" id="A0A0E0JU16"/>
<reference evidence="1" key="1">
    <citation type="submission" date="2015-04" db="UniProtKB">
        <authorList>
            <consortium name="EnsemblPlants"/>
        </authorList>
    </citation>
    <scope>IDENTIFICATION</scope>
</reference>
<reference evidence="1" key="2">
    <citation type="submission" date="2018-05" db="EMBL/GenBank/DDBJ databases">
        <title>OpunRS2 (Oryza punctata Reference Sequence Version 2).</title>
        <authorList>
            <person name="Zhang J."/>
            <person name="Kudrna D."/>
            <person name="Lee S."/>
            <person name="Talag J."/>
            <person name="Welchert J."/>
            <person name="Wing R.A."/>
        </authorList>
    </citation>
    <scope>NUCLEOTIDE SEQUENCE [LARGE SCALE GENOMIC DNA]</scope>
</reference>
<organism evidence="1">
    <name type="scientific">Oryza punctata</name>
    <name type="common">Red rice</name>
    <dbReference type="NCBI Taxonomy" id="4537"/>
    <lineage>
        <taxon>Eukaryota</taxon>
        <taxon>Viridiplantae</taxon>
        <taxon>Streptophyta</taxon>
        <taxon>Embryophyta</taxon>
        <taxon>Tracheophyta</taxon>
        <taxon>Spermatophyta</taxon>
        <taxon>Magnoliopsida</taxon>
        <taxon>Liliopsida</taxon>
        <taxon>Poales</taxon>
        <taxon>Poaceae</taxon>
        <taxon>BOP clade</taxon>
        <taxon>Oryzoideae</taxon>
        <taxon>Oryzeae</taxon>
        <taxon>Oryzinae</taxon>
        <taxon>Oryza</taxon>
    </lineage>
</organism>